<reference evidence="1 2" key="1">
    <citation type="journal article" date="1985" name="Appl. Environ. Microbiol.">
        <title>Partial Purification and Characterization of a Polysaccharide Depolymerase Associated with Phage-Infected Erwinia amylovora.</title>
        <authorList>
            <person name="Vandenbergh P.A."/>
            <person name="Wright A.M."/>
            <person name="Vidaver A.K."/>
        </authorList>
    </citation>
    <scope>NUCLEOTIDE SEQUENCE [LARGE SCALE GENOMIC DNA]</scope>
</reference>
<dbReference type="RefSeq" id="YP_001039635.1">
    <property type="nucleotide sequence ID" value="NC_009014.1"/>
</dbReference>
<evidence type="ECO:0000313" key="2">
    <source>
        <dbReference type="Proteomes" id="UP000001571"/>
    </source>
</evidence>
<reference evidence="1 2" key="2">
    <citation type="journal article" date="1986" name="Appl. Environ. Microbiol.">
        <title>Cloning and Expression in Escherichia coli of the Polysaccharide Depolymerase Associated with Bacteriophage-Infected Erwinia amylovora.</title>
        <authorList>
            <person name="Vandenbergh P.A."/>
            <person name="Cole R.L."/>
        </authorList>
    </citation>
    <scope>NUCLEOTIDE SEQUENCE [LARGE SCALE GENOMIC DNA]</scope>
</reference>
<protein>
    <submittedName>
        <fullName evidence="1">Uncharacterized protein</fullName>
    </submittedName>
</protein>
<dbReference type="Proteomes" id="UP000001571">
    <property type="component" value="Segment"/>
</dbReference>
<sequence>MYQIYKLRHSDTLYAIKERKIYKWDVIARQWQRCKGKVRDIKKHCDLIN</sequence>
<accession>A2I7X2</accession>
<dbReference type="KEGG" id="vg:4818416"/>
<dbReference type="EMBL" id="EF160123">
    <property type="protein sequence ID" value="ABM63394.1"/>
    <property type="molecule type" value="Genomic_DNA"/>
</dbReference>
<dbReference type="GeneID" id="4818416"/>
<keyword evidence="2" id="KW-1185">Reference proteome</keyword>
<proteinExistence type="predicted"/>
<name>A2I7X2_9CAUD</name>
<organism evidence="1 2">
    <name type="scientific">Erwinia phage Era103</name>
    <dbReference type="NCBI Taxonomy" id="418443"/>
    <lineage>
        <taxon>Viruses</taxon>
        <taxon>Duplodnaviria</taxon>
        <taxon>Heunggongvirae</taxon>
        <taxon>Uroviricota</taxon>
        <taxon>Caudoviricetes</taxon>
        <taxon>Autographivirales</taxon>
        <taxon>Autosignataviridae</taxon>
        <taxon>Molineuxvirinae</taxon>
        <taxon>Eracentumvirus</taxon>
        <taxon>Eracentumvirus era103</taxon>
    </lineage>
</organism>
<evidence type="ECO:0000313" key="1">
    <source>
        <dbReference type="EMBL" id="ABM63394.1"/>
    </source>
</evidence>
<gene>
    <name evidence="1" type="ORF">Era103g04</name>
</gene>